<dbReference type="InterPro" id="IPR016039">
    <property type="entry name" value="Thiolase-like"/>
</dbReference>
<dbReference type="PIRSF" id="PIRSF000429">
    <property type="entry name" value="Ac-CoA_Ac_transf"/>
    <property type="match status" value="1"/>
</dbReference>
<dbReference type="Gene3D" id="3.40.47.10">
    <property type="match status" value="1"/>
</dbReference>
<dbReference type="PANTHER" id="PTHR42870">
    <property type="entry name" value="ACETYL-COA C-ACETYLTRANSFERASE"/>
    <property type="match status" value="1"/>
</dbReference>
<dbReference type="HOGENOM" id="CLU_035425_4_0_11"/>
<organism evidence="3 4">
    <name type="scientific">Hoyosella subflava (strain DSM 45089 / JCM 17490 / NBRC 109087 / DQS3-9A1)</name>
    <name type="common">Amycolicicoccus subflavus</name>
    <dbReference type="NCBI Taxonomy" id="443218"/>
    <lineage>
        <taxon>Bacteria</taxon>
        <taxon>Bacillati</taxon>
        <taxon>Actinomycetota</taxon>
        <taxon>Actinomycetes</taxon>
        <taxon>Mycobacteriales</taxon>
        <taxon>Hoyosellaceae</taxon>
        <taxon>Hoyosella</taxon>
    </lineage>
</organism>
<keyword evidence="4" id="KW-1185">Reference proteome</keyword>
<dbReference type="PANTHER" id="PTHR42870:SF1">
    <property type="entry name" value="NON-SPECIFIC LIPID-TRANSFER PROTEIN-LIKE 2"/>
    <property type="match status" value="1"/>
</dbReference>
<evidence type="ECO:0000313" key="4">
    <source>
        <dbReference type="Proteomes" id="UP000009235"/>
    </source>
</evidence>
<accession>F6ELD2</accession>
<evidence type="ECO:0000259" key="1">
    <source>
        <dbReference type="Pfam" id="PF00108"/>
    </source>
</evidence>
<dbReference type="SUPFAM" id="SSF53901">
    <property type="entry name" value="Thiolase-like"/>
    <property type="match status" value="2"/>
</dbReference>
<feature type="domain" description="Thiolase N-terminal" evidence="1">
    <location>
        <begin position="27"/>
        <end position="179"/>
    </location>
</feature>
<evidence type="ECO:0000259" key="2">
    <source>
        <dbReference type="Pfam" id="PF22691"/>
    </source>
</evidence>
<gene>
    <name evidence="3" type="ordered locus">AS9A_0770</name>
</gene>
<dbReference type="OrthoDB" id="9785768at2"/>
<sequence>MKITLANQRPIYVAGIGWHPYQKPSATPYVQLGLTAVREALTDAGLAWTSVDSAYTATTMLGMAASRPMLKHLGATGIPMTQVENASASGSSAFRLACLDVAAGTSDVSLVLGVDKVAFTASALTKTGIPEPAGTYVTPVAHFALLADEYMHRYGVTAEQLALVAVKNFGNAALNPNAQRPKPYNLDQVLAGPTISGPLTRLQCCPIGEGAAAALVVSEDAIDDLGLDRSRCVQVLASVQRSEELYGRKSFDAELTRTTTAMAYEQASIESADLDLVELHDAFTIEELQYVEAMGLVGDGGAADALSEGTFSRGGRVAVNTSGGLLGSGHPIGPTGVGQIGEITMQIRGEAGARQHAGARTGLAHMVGLGAVCVAHVLQGTAREDHR</sequence>
<dbReference type="EMBL" id="CP002786">
    <property type="protein sequence ID" value="AEF39224.1"/>
    <property type="molecule type" value="Genomic_DNA"/>
</dbReference>
<name>F6ELD2_HOYSD</name>
<feature type="domain" description="Thiolase C-terminal" evidence="2">
    <location>
        <begin position="245"/>
        <end position="369"/>
    </location>
</feature>
<dbReference type="GO" id="GO:0016747">
    <property type="term" value="F:acyltransferase activity, transferring groups other than amino-acyl groups"/>
    <property type="evidence" value="ECO:0007669"/>
    <property type="project" value="InterPro"/>
</dbReference>
<evidence type="ECO:0000313" key="3">
    <source>
        <dbReference type="EMBL" id="AEF39224.1"/>
    </source>
</evidence>
<dbReference type="eggNOG" id="COG0183">
    <property type="taxonomic scope" value="Bacteria"/>
</dbReference>
<dbReference type="CDD" id="cd00829">
    <property type="entry name" value="SCP-x_thiolase"/>
    <property type="match status" value="1"/>
</dbReference>
<dbReference type="Pfam" id="PF00108">
    <property type="entry name" value="Thiolase_N"/>
    <property type="match status" value="1"/>
</dbReference>
<dbReference type="Pfam" id="PF22691">
    <property type="entry name" value="Thiolase_C_1"/>
    <property type="match status" value="1"/>
</dbReference>
<dbReference type="KEGG" id="asd:AS9A_0770"/>
<dbReference type="Proteomes" id="UP000009235">
    <property type="component" value="Chromosome"/>
</dbReference>
<reference evidence="3 4" key="1">
    <citation type="journal article" date="2011" name="J. Bacteriol.">
        <title>Complete genome sequence of Amycolicicoccus subflavus DQS3-9A1T, an actinomycete isolated from crude oil-polluted soil.</title>
        <authorList>
            <person name="Cai M."/>
            <person name="Chen W.M."/>
            <person name="Nie Y."/>
            <person name="Chi C.Q."/>
            <person name="Wang Y.N."/>
            <person name="Tang Y.Q."/>
            <person name="Li G.Y."/>
            <person name="Wu X.L."/>
        </authorList>
    </citation>
    <scope>NUCLEOTIDE SEQUENCE [LARGE SCALE GENOMIC DNA]</scope>
    <source>
        <strain evidence="4">DSM 45089 / DQS3-9A1</strain>
    </source>
</reference>
<proteinExistence type="predicted"/>
<dbReference type="AlphaFoldDB" id="F6ELD2"/>
<dbReference type="InterPro" id="IPR020616">
    <property type="entry name" value="Thiolase_N"/>
</dbReference>
<dbReference type="InterPro" id="IPR055140">
    <property type="entry name" value="Thiolase_C_2"/>
</dbReference>
<dbReference type="RefSeq" id="WP_013805573.1">
    <property type="nucleotide sequence ID" value="NC_015564.1"/>
</dbReference>
<dbReference type="STRING" id="443218.AS9A_0770"/>
<dbReference type="InterPro" id="IPR002155">
    <property type="entry name" value="Thiolase"/>
</dbReference>
<protein>
    <submittedName>
        <fullName evidence="3">Thiolase</fullName>
    </submittedName>
</protein>